<evidence type="ECO:0000259" key="1">
    <source>
        <dbReference type="Pfam" id="PF00535"/>
    </source>
</evidence>
<protein>
    <submittedName>
        <fullName evidence="2">Glycosyltransferase</fullName>
    </submittedName>
</protein>
<evidence type="ECO:0000313" key="3">
    <source>
        <dbReference type="Proteomes" id="UP001056109"/>
    </source>
</evidence>
<dbReference type="Proteomes" id="UP001056109">
    <property type="component" value="Chromosome"/>
</dbReference>
<dbReference type="PANTHER" id="PTHR22916:SF3">
    <property type="entry name" value="UDP-GLCNAC:BETAGAL BETA-1,3-N-ACETYLGLUCOSAMINYLTRANSFERASE-LIKE PROTEIN 1"/>
    <property type="match status" value="1"/>
</dbReference>
<keyword evidence="3" id="KW-1185">Reference proteome</keyword>
<dbReference type="PANTHER" id="PTHR22916">
    <property type="entry name" value="GLYCOSYLTRANSFERASE"/>
    <property type="match status" value="1"/>
</dbReference>
<accession>A0ABY5AHI2</accession>
<feature type="domain" description="Glycosyltransferase 2-like" evidence="1">
    <location>
        <begin position="6"/>
        <end position="143"/>
    </location>
</feature>
<dbReference type="InterPro" id="IPR001173">
    <property type="entry name" value="Glyco_trans_2-like"/>
</dbReference>
<dbReference type="SUPFAM" id="SSF53448">
    <property type="entry name" value="Nucleotide-diphospho-sugar transferases"/>
    <property type="match status" value="1"/>
</dbReference>
<reference evidence="2" key="1">
    <citation type="submission" date="2022-06" db="EMBL/GenBank/DDBJ databases">
        <title>Complete Genome Sequence of Arcanobacterium pinnipediorum strain DSM 28752 isolated from a harbour seal.</title>
        <authorList>
            <person name="Borowiak M."/>
            <person name="Kreitlow A."/>
            <person name="Alssahen M."/>
            <person name="Malorny B."/>
            <person name="Laemmler C."/>
            <person name="Prenger-Berninghoff E."/>
            <person name="Siebert U."/>
            <person name="Ploetz M."/>
            <person name="Abdulmawjood A."/>
        </authorList>
    </citation>
    <scope>NUCLEOTIDE SEQUENCE</scope>
    <source>
        <strain evidence="2">DSM 28752</strain>
    </source>
</reference>
<sequence>MMVIDIMVPYWGRVDWLGELIESVLAQDCDQWRLVVVDDCYPGDAARKLVEGLDDERVSYVRNEKNLGLRGNFQRCVELSTAEYLVMPGSDDRFLPHYVSAMLDAVDRHDADIIQPAVRVIDADGHRVEGMTDKIKNRIRPRQLTNGTVMSGQEVAASLMHGNWMYWPSLLLRRSTIVQYPFRDFTIMLDLALTIDVVVHGGSIAFVDEECFEYRRSNYSVSGSTAIDGQRFEDERRYFQLAHNLFKERGWTKAMRAARWHVTSRIHAATLLPGTVLRRDGQSCKFLLNHLWM</sequence>
<gene>
    <name evidence="2" type="ORF">NG665_00250</name>
</gene>
<dbReference type="InterPro" id="IPR029044">
    <property type="entry name" value="Nucleotide-diphossugar_trans"/>
</dbReference>
<dbReference type="Gene3D" id="3.90.550.10">
    <property type="entry name" value="Spore Coat Polysaccharide Biosynthesis Protein SpsA, Chain A"/>
    <property type="match status" value="1"/>
</dbReference>
<evidence type="ECO:0000313" key="2">
    <source>
        <dbReference type="EMBL" id="USR79465.1"/>
    </source>
</evidence>
<dbReference type="Pfam" id="PF00535">
    <property type="entry name" value="Glycos_transf_2"/>
    <property type="match status" value="1"/>
</dbReference>
<dbReference type="EMBL" id="CP099547">
    <property type="protein sequence ID" value="USR79465.1"/>
    <property type="molecule type" value="Genomic_DNA"/>
</dbReference>
<proteinExistence type="predicted"/>
<organism evidence="2 3">
    <name type="scientific">Arcanobacterium pinnipediorum</name>
    <dbReference type="NCBI Taxonomy" id="1503041"/>
    <lineage>
        <taxon>Bacteria</taxon>
        <taxon>Bacillati</taxon>
        <taxon>Actinomycetota</taxon>
        <taxon>Actinomycetes</taxon>
        <taxon>Actinomycetales</taxon>
        <taxon>Actinomycetaceae</taxon>
        <taxon>Arcanobacterium</taxon>
    </lineage>
</organism>
<name>A0ABY5AHI2_9ACTO</name>
<dbReference type="RefSeq" id="WP_252673334.1">
    <property type="nucleotide sequence ID" value="NZ_CP099547.1"/>
</dbReference>